<evidence type="ECO:0000256" key="1">
    <source>
        <dbReference type="SAM" id="Coils"/>
    </source>
</evidence>
<dbReference type="Proteomes" id="UP001285441">
    <property type="component" value="Unassembled WGS sequence"/>
</dbReference>
<reference evidence="4" key="2">
    <citation type="submission" date="2023-06" db="EMBL/GenBank/DDBJ databases">
        <authorList>
            <consortium name="Lawrence Berkeley National Laboratory"/>
            <person name="Haridas S."/>
            <person name="Hensen N."/>
            <person name="Bonometti L."/>
            <person name="Westerberg I."/>
            <person name="Brannstrom I.O."/>
            <person name="Guillou S."/>
            <person name="Cros-Aarteil S."/>
            <person name="Calhoun S."/>
            <person name="Kuo A."/>
            <person name="Mondo S."/>
            <person name="Pangilinan J."/>
            <person name="Riley R."/>
            <person name="LaButti K."/>
            <person name="Andreopoulos B."/>
            <person name="Lipzen A."/>
            <person name="Chen C."/>
            <person name="Yanf M."/>
            <person name="Daum C."/>
            <person name="Ng V."/>
            <person name="Clum A."/>
            <person name="Steindorff A."/>
            <person name="Ohm R."/>
            <person name="Martin F."/>
            <person name="Silar P."/>
            <person name="Natvig D."/>
            <person name="Lalanne C."/>
            <person name="Gautier V."/>
            <person name="Ament-velasquez S.L."/>
            <person name="Kruys A."/>
            <person name="Hutchinson M.I."/>
            <person name="Powell A.J."/>
            <person name="Barry K."/>
            <person name="Miller A.N."/>
            <person name="Grigoriev I.V."/>
            <person name="Debuchy R."/>
            <person name="Gladieux P."/>
            <person name="Thoren M.H."/>
            <person name="Johannesson H."/>
        </authorList>
    </citation>
    <scope>NUCLEOTIDE SEQUENCE</scope>
    <source>
        <strain evidence="4">CBS 232.78</strain>
    </source>
</reference>
<feature type="compositionally biased region" description="Low complexity" evidence="2">
    <location>
        <begin position="378"/>
        <end position="393"/>
    </location>
</feature>
<feature type="region of interest" description="Disordered" evidence="2">
    <location>
        <begin position="1"/>
        <end position="74"/>
    </location>
</feature>
<keyword evidence="1" id="KW-0175">Coiled coil</keyword>
<feature type="compositionally biased region" description="Basic and acidic residues" evidence="2">
    <location>
        <begin position="718"/>
        <end position="735"/>
    </location>
</feature>
<accession>A0AAE0NZD9</accession>
<protein>
    <submittedName>
        <fullName evidence="4">Uncharacterized protein</fullName>
    </submittedName>
</protein>
<feature type="region of interest" description="Disordered" evidence="2">
    <location>
        <begin position="131"/>
        <end position="172"/>
    </location>
</feature>
<comment type="caution">
    <text evidence="4">The sequence shown here is derived from an EMBL/GenBank/DDBJ whole genome shotgun (WGS) entry which is preliminary data.</text>
</comment>
<keyword evidence="3" id="KW-0812">Transmembrane</keyword>
<feature type="compositionally biased region" description="Basic and acidic residues" evidence="2">
    <location>
        <begin position="46"/>
        <end position="58"/>
    </location>
</feature>
<evidence type="ECO:0000256" key="3">
    <source>
        <dbReference type="SAM" id="Phobius"/>
    </source>
</evidence>
<feature type="coiled-coil region" evidence="1">
    <location>
        <begin position="309"/>
        <end position="352"/>
    </location>
</feature>
<evidence type="ECO:0000313" key="5">
    <source>
        <dbReference type="Proteomes" id="UP001285441"/>
    </source>
</evidence>
<evidence type="ECO:0000313" key="4">
    <source>
        <dbReference type="EMBL" id="KAK3390536.1"/>
    </source>
</evidence>
<feature type="compositionally biased region" description="Acidic residues" evidence="2">
    <location>
        <begin position="471"/>
        <end position="480"/>
    </location>
</feature>
<keyword evidence="5" id="KW-1185">Reference proteome</keyword>
<feature type="region of interest" description="Disordered" evidence="2">
    <location>
        <begin position="671"/>
        <end position="747"/>
    </location>
</feature>
<sequence>MASFPNPLRRGSSEHGERRGIIRSYSSSSARLTLGEDGAGDTRSSSYREDIDRSRTSLERAVPAAAASTNGRKAISTSVTSFFSKLRPSKRPERGGTTRAKYVDDHLESSEDEHVPANNNPLPVLGVVSQRRQSTGSLDNQQHDSDTIPTGSWNTPLTLPRRTQSIGGNRFLSRKPVPVSAAAAARPTAASANGKAPRVGASAPDERWAIPMFEGGNGSQAPRLRRKAVMAAPPMQSAIARSTSKGASTNRARELFFAKQEARRQRRNLKESGDFLGVTGVNPYTREMDVLTPTTSSDDAMRSPANSYLAELAHKAKEAQEVYKRAKRDILLQRDQERREKVEKQKETIRQSQQRVHWRCEEGQWSSVAEPKLSPIAQSQNSVVSQDSDSTTVHRSPDSFLGVLAATEDRRAVDQEPLTLCLEEQQCNIDGVKKSGDLAPRTSSLSKTKTIRLRIAPVIPRRLGPTQEDTSPTEEEPSDTEPDKLIVKKTSQQPARYRFTPSSNLPRIPSGRVLELSTQKLELENQDPAKSWASTLIQDLDELERSIETNMQETGLGTERSHGLVKTDQSAYIRTTTTIGYARSPSQPHSNHGCDEMLGMFDDGPLMVVSTEQMLRRPDPASPQSSGAVFSNICLDLLASPSHGHQSAWPSAASPDLQAATATTGRVVEIVSSDDSTMTRATLPIPPEPVNATTSSGQQHETLTEKSERLSQPLSPGDQHKDMRKSMRKNKDEASHPPSASSLTCTSTCRSILPRSTSLPIGEPELSHAIAQGAARTAFVHHVPLRNNRWTRRAVSDPTRLSGIGDRQKGKEAETATVLVPLTDARSGNHEKASPSARKDLGQVYDPLVAGRLRWALSILQRFVWAYWQLIQPVFDAKSPLRKRFDTTQSTWEDCKLWVLAAVFMFLTLSVGTWLIRLVVFVLRALKTVVDGLMVLAGF</sequence>
<keyword evidence="3" id="KW-0472">Membrane</keyword>
<feature type="compositionally biased region" description="Polar residues" evidence="2">
    <location>
        <begin position="489"/>
        <end position="505"/>
    </location>
</feature>
<proteinExistence type="predicted"/>
<name>A0AAE0NZD9_9PEZI</name>
<feature type="compositionally biased region" description="Basic and acidic residues" evidence="2">
    <location>
        <begin position="11"/>
        <end position="20"/>
    </location>
</feature>
<dbReference type="EMBL" id="JAULSW010000002">
    <property type="protein sequence ID" value="KAK3390536.1"/>
    <property type="molecule type" value="Genomic_DNA"/>
</dbReference>
<organism evidence="4 5">
    <name type="scientific">Podospora didyma</name>
    <dbReference type="NCBI Taxonomy" id="330526"/>
    <lineage>
        <taxon>Eukaryota</taxon>
        <taxon>Fungi</taxon>
        <taxon>Dikarya</taxon>
        <taxon>Ascomycota</taxon>
        <taxon>Pezizomycotina</taxon>
        <taxon>Sordariomycetes</taxon>
        <taxon>Sordariomycetidae</taxon>
        <taxon>Sordariales</taxon>
        <taxon>Podosporaceae</taxon>
        <taxon>Podospora</taxon>
    </lineage>
</organism>
<feature type="compositionally biased region" description="Polar residues" evidence="2">
    <location>
        <begin position="691"/>
        <end position="701"/>
    </location>
</feature>
<feature type="compositionally biased region" description="Polar residues" evidence="2">
    <location>
        <begin position="147"/>
        <end position="167"/>
    </location>
</feature>
<keyword evidence="3" id="KW-1133">Transmembrane helix</keyword>
<feature type="region of interest" description="Disordered" evidence="2">
    <location>
        <begin position="371"/>
        <end position="396"/>
    </location>
</feature>
<reference evidence="4" key="1">
    <citation type="journal article" date="2023" name="Mol. Phylogenet. Evol.">
        <title>Genome-scale phylogeny and comparative genomics of the fungal order Sordariales.</title>
        <authorList>
            <person name="Hensen N."/>
            <person name="Bonometti L."/>
            <person name="Westerberg I."/>
            <person name="Brannstrom I.O."/>
            <person name="Guillou S."/>
            <person name="Cros-Aarteil S."/>
            <person name="Calhoun S."/>
            <person name="Haridas S."/>
            <person name="Kuo A."/>
            <person name="Mondo S."/>
            <person name="Pangilinan J."/>
            <person name="Riley R."/>
            <person name="LaButti K."/>
            <person name="Andreopoulos B."/>
            <person name="Lipzen A."/>
            <person name="Chen C."/>
            <person name="Yan M."/>
            <person name="Daum C."/>
            <person name="Ng V."/>
            <person name="Clum A."/>
            <person name="Steindorff A."/>
            <person name="Ohm R.A."/>
            <person name="Martin F."/>
            <person name="Silar P."/>
            <person name="Natvig D.O."/>
            <person name="Lalanne C."/>
            <person name="Gautier V."/>
            <person name="Ament-Velasquez S.L."/>
            <person name="Kruys A."/>
            <person name="Hutchinson M.I."/>
            <person name="Powell A.J."/>
            <person name="Barry K."/>
            <person name="Miller A.N."/>
            <person name="Grigoriev I.V."/>
            <person name="Debuchy R."/>
            <person name="Gladieux P."/>
            <person name="Hiltunen Thoren M."/>
            <person name="Johannesson H."/>
        </authorList>
    </citation>
    <scope>NUCLEOTIDE SEQUENCE</scope>
    <source>
        <strain evidence="4">CBS 232.78</strain>
    </source>
</reference>
<feature type="compositionally biased region" description="Polar residues" evidence="2">
    <location>
        <begin position="131"/>
        <end position="140"/>
    </location>
</feature>
<feature type="region of interest" description="Disordered" evidence="2">
    <location>
        <begin position="459"/>
        <end position="510"/>
    </location>
</feature>
<feature type="transmembrane region" description="Helical" evidence="3">
    <location>
        <begin position="897"/>
        <end position="923"/>
    </location>
</feature>
<feature type="compositionally biased region" description="Polar residues" evidence="2">
    <location>
        <begin position="738"/>
        <end position="747"/>
    </location>
</feature>
<dbReference type="AlphaFoldDB" id="A0AAE0NZD9"/>
<evidence type="ECO:0000256" key="2">
    <source>
        <dbReference type="SAM" id="MobiDB-lite"/>
    </source>
</evidence>
<gene>
    <name evidence="4" type="ORF">B0H63DRAFT_538855</name>
</gene>